<dbReference type="Pfam" id="PF14091">
    <property type="entry name" value="DUF4269"/>
    <property type="match status" value="1"/>
</dbReference>
<evidence type="ECO:0000313" key="2">
    <source>
        <dbReference type="Proteomes" id="UP001258315"/>
    </source>
</evidence>
<evidence type="ECO:0008006" key="3">
    <source>
        <dbReference type="Google" id="ProtNLM"/>
    </source>
</evidence>
<keyword evidence="2" id="KW-1185">Reference proteome</keyword>
<evidence type="ECO:0000313" key="1">
    <source>
        <dbReference type="EMBL" id="MDT3404709.1"/>
    </source>
</evidence>
<dbReference type="RefSeq" id="WP_311952307.1">
    <property type="nucleotide sequence ID" value="NZ_JAVLVU010000001.1"/>
</dbReference>
<organism evidence="1 2">
    <name type="scientific">Mucilaginibacter terrae</name>
    <dbReference type="NCBI Taxonomy" id="1955052"/>
    <lineage>
        <taxon>Bacteria</taxon>
        <taxon>Pseudomonadati</taxon>
        <taxon>Bacteroidota</taxon>
        <taxon>Sphingobacteriia</taxon>
        <taxon>Sphingobacteriales</taxon>
        <taxon>Sphingobacteriaceae</taxon>
        <taxon>Mucilaginibacter</taxon>
    </lineage>
</organism>
<reference evidence="2" key="1">
    <citation type="submission" date="2023-07" db="EMBL/GenBank/DDBJ databases">
        <title>Functional and genomic diversity of the sorghum phyllosphere microbiome.</title>
        <authorList>
            <person name="Shade A."/>
        </authorList>
    </citation>
    <scope>NUCLEOTIDE SEQUENCE [LARGE SCALE GENOMIC DNA]</scope>
    <source>
        <strain evidence="2">SORGH_AS_0422</strain>
    </source>
</reference>
<comment type="caution">
    <text evidence="1">The sequence shown here is derived from an EMBL/GenBank/DDBJ whole genome shotgun (WGS) entry which is preliminary data.</text>
</comment>
<dbReference type="InterPro" id="IPR025365">
    <property type="entry name" value="DUF4269"/>
</dbReference>
<gene>
    <name evidence="1" type="ORF">QE417_003781</name>
</gene>
<sequence>MNNIIKFDNIAYLSTGTARQQQAYNVLVEHRIMELLLPYSSLLVGTIPINIDIEGSDLDVLCAYQNKKEFVNHLRAHFSTYPNFNLYETTITGNETIIANFMAYDFEVEIFGQQTPVKQQYGYLHMLIEHELLQRKGEAFRQEIISLKKQGLKTEPAFARALKLTGNPYEELLRIDVKQF</sequence>
<dbReference type="Proteomes" id="UP001258315">
    <property type="component" value="Unassembled WGS sequence"/>
</dbReference>
<accession>A0ABU3GY76</accession>
<proteinExistence type="predicted"/>
<protein>
    <recommendedName>
        <fullName evidence="3">DUF4269 domain-containing protein</fullName>
    </recommendedName>
</protein>
<name>A0ABU3GY76_9SPHI</name>
<dbReference type="EMBL" id="JAVLVU010000001">
    <property type="protein sequence ID" value="MDT3404709.1"/>
    <property type="molecule type" value="Genomic_DNA"/>
</dbReference>